<dbReference type="Proteomes" id="UP000241071">
    <property type="component" value="Segment"/>
</dbReference>
<proteinExistence type="predicted"/>
<sequence>MKNIKEKFTSEKQVLFIDCDNKLYLYGYRAHDILGIIINKIPDNEITGPFYIDITLDEDDNVKKFYYHDTYIVIFTKKGKLYFSRSILSKNYISPIKKKIILKIQKKIQILIQILNPMS</sequence>
<evidence type="ECO:0000313" key="1">
    <source>
        <dbReference type="EMBL" id="AGF85261.1"/>
    </source>
</evidence>
<evidence type="ECO:0000313" key="2">
    <source>
        <dbReference type="Proteomes" id="UP000241071"/>
    </source>
</evidence>
<gene>
    <name evidence="1" type="ORF">glt_00452</name>
</gene>
<name>M1PMQ9_9VIRU</name>
<dbReference type="EMBL" id="KC008572">
    <property type="protein sequence ID" value="AGF85261.1"/>
    <property type="molecule type" value="Genomic_DNA"/>
</dbReference>
<accession>M1PMQ9</accession>
<keyword evidence="2" id="KW-1185">Reference proteome</keyword>
<reference evidence="1 2" key="1">
    <citation type="submission" date="2012-10" db="EMBL/GenBank/DDBJ databases">
        <title>Complete genome sequence of Moumouvirus goulette.</title>
        <authorList>
            <person name="Fournous G."/>
            <person name="Bougalmi M."/>
            <person name="Colson P."/>
        </authorList>
    </citation>
    <scope>NUCLEOTIDE SEQUENCE [LARGE SCALE GENOMIC DNA]</scope>
</reference>
<organism evidence="1 2">
    <name type="scientific">Moumouvirus goulette</name>
    <dbReference type="NCBI Taxonomy" id="1247379"/>
    <lineage>
        <taxon>Viruses</taxon>
        <taxon>Varidnaviria</taxon>
        <taxon>Bamfordvirae</taxon>
        <taxon>Nucleocytoviricota</taxon>
        <taxon>Megaviricetes</taxon>
        <taxon>Imitervirales</taxon>
        <taxon>Mimiviridae</taxon>
        <taxon>Megamimivirinae</taxon>
        <taxon>Moumouvirus</taxon>
        <taxon>Moumouvirus goulettemassiliense</taxon>
    </lineage>
</organism>
<protein>
    <submittedName>
        <fullName evidence="1">KilA-N domain-containing protein</fullName>
    </submittedName>
</protein>